<gene>
    <name evidence="3" type="ordered locus">Isova_1816</name>
</gene>
<dbReference type="eggNOG" id="ENOG50336KJ">
    <property type="taxonomic scope" value="Bacteria"/>
</dbReference>
<evidence type="ECO:0000256" key="1">
    <source>
        <dbReference type="SAM" id="MobiDB-lite"/>
    </source>
</evidence>
<keyword evidence="2" id="KW-0812">Transmembrane</keyword>
<feature type="compositionally biased region" description="Basic and acidic residues" evidence="1">
    <location>
        <begin position="54"/>
        <end position="65"/>
    </location>
</feature>
<name>F6FWI8_ISOV2</name>
<feature type="transmembrane region" description="Helical" evidence="2">
    <location>
        <begin position="153"/>
        <end position="171"/>
    </location>
</feature>
<feature type="transmembrane region" description="Helical" evidence="2">
    <location>
        <begin position="120"/>
        <end position="141"/>
    </location>
</feature>
<evidence type="ECO:0000313" key="3">
    <source>
        <dbReference type="EMBL" id="AEG44562.1"/>
    </source>
</evidence>
<keyword evidence="2" id="KW-0472">Membrane</keyword>
<protein>
    <submittedName>
        <fullName evidence="3">Uncharacterized protein</fullName>
    </submittedName>
</protein>
<feature type="compositionally biased region" description="Basic and acidic residues" evidence="1">
    <location>
        <begin position="34"/>
        <end position="46"/>
    </location>
</feature>
<proteinExistence type="predicted"/>
<feature type="region of interest" description="Disordered" evidence="1">
    <location>
        <begin position="1"/>
        <end position="93"/>
    </location>
</feature>
<dbReference type="Proteomes" id="UP000009236">
    <property type="component" value="Chromosome"/>
</dbReference>
<dbReference type="HOGENOM" id="CLU_1481435_0_0_11"/>
<accession>F6FWI8</accession>
<dbReference type="EMBL" id="CP002810">
    <property type="protein sequence ID" value="AEG44562.1"/>
    <property type="molecule type" value="Genomic_DNA"/>
</dbReference>
<sequence>MAAPNPDSGDLGDRDEPDRAATPSPEPLADEDVEARWAEIVDRLGEPDVPGDAGRADDDADRDGGPADTARLVVPVTPEPQARPAGPRDWPTTPEVEALEEADSHFTPPEPEPVLSHDPLMTLAWTLAVGVPVLTVLGVVLRSPVPAVALPSWLGPLGGALFVGAVAVLVWRMPHRRDPDDTDPGAVV</sequence>
<keyword evidence="2" id="KW-1133">Transmembrane helix</keyword>
<dbReference type="STRING" id="743718.Isova_1816"/>
<dbReference type="KEGG" id="iva:Isova_1816"/>
<evidence type="ECO:0000256" key="2">
    <source>
        <dbReference type="SAM" id="Phobius"/>
    </source>
</evidence>
<dbReference type="RefSeq" id="WP_013838954.1">
    <property type="nucleotide sequence ID" value="NC_015588.1"/>
</dbReference>
<keyword evidence="4" id="KW-1185">Reference proteome</keyword>
<reference evidence="3 4" key="1">
    <citation type="submission" date="2011-05" db="EMBL/GenBank/DDBJ databases">
        <title>Complete sequence of Isoptericola variabilis 225.</title>
        <authorList>
            <consortium name="US DOE Joint Genome Institute"/>
            <person name="Lucas S."/>
            <person name="Han J."/>
            <person name="Lapidus A."/>
            <person name="Cheng J.-F."/>
            <person name="Goodwin L."/>
            <person name="Pitluck S."/>
            <person name="Peters L."/>
            <person name="Mikhailova N."/>
            <person name="Zeytun A."/>
            <person name="Han C."/>
            <person name="Tapia R."/>
            <person name="Land M."/>
            <person name="Hauser L."/>
            <person name="Kyrpides N."/>
            <person name="Ivanova N."/>
            <person name="Pagani I."/>
            <person name="Siebers A."/>
            <person name="Allgaier M."/>
            <person name="Thelen M."/>
            <person name="Hugenholtz P."/>
            <person name="Gladden J."/>
            <person name="Woyke T."/>
        </authorList>
    </citation>
    <scope>NUCLEOTIDE SEQUENCE [LARGE SCALE GENOMIC DNA]</scope>
    <source>
        <strain evidence="4">225</strain>
    </source>
</reference>
<dbReference type="AlphaFoldDB" id="F6FWI8"/>
<evidence type="ECO:0000313" key="4">
    <source>
        <dbReference type="Proteomes" id="UP000009236"/>
    </source>
</evidence>
<organism evidence="4">
    <name type="scientific">Isoptericola variabilis (strain 225)</name>
    <dbReference type="NCBI Taxonomy" id="743718"/>
    <lineage>
        <taxon>Bacteria</taxon>
        <taxon>Bacillati</taxon>
        <taxon>Actinomycetota</taxon>
        <taxon>Actinomycetes</taxon>
        <taxon>Micrococcales</taxon>
        <taxon>Promicromonosporaceae</taxon>
        <taxon>Isoptericola</taxon>
    </lineage>
</organism>